<protein>
    <recommendedName>
        <fullName evidence="3">YppF family protein</fullName>
    </recommendedName>
</protein>
<name>A0A5B8ZA73_CYTDA</name>
<evidence type="ECO:0008006" key="3">
    <source>
        <dbReference type="Google" id="ProtNLM"/>
    </source>
</evidence>
<organism evidence="1 2">
    <name type="scientific">Cytobacillus dafuensis</name>
    <name type="common">Bacillus dafuensis</name>
    <dbReference type="NCBI Taxonomy" id="1742359"/>
    <lineage>
        <taxon>Bacteria</taxon>
        <taxon>Bacillati</taxon>
        <taxon>Bacillota</taxon>
        <taxon>Bacilli</taxon>
        <taxon>Bacillales</taxon>
        <taxon>Bacillaceae</taxon>
        <taxon>Cytobacillus</taxon>
    </lineage>
</organism>
<dbReference type="InterPro" id="IPR025553">
    <property type="entry name" value="YppF"/>
</dbReference>
<dbReference type="RefSeq" id="WP_057771321.1">
    <property type="nucleotide sequence ID" value="NZ_CP042593.1"/>
</dbReference>
<evidence type="ECO:0000313" key="1">
    <source>
        <dbReference type="EMBL" id="QED48396.1"/>
    </source>
</evidence>
<dbReference type="Pfam" id="PF14178">
    <property type="entry name" value="YppF"/>
    <property type="match status" value="1"/>
</dbReference>
<sequence length="60" mass="7075">MNVHELTMKFLQTRNYSPENVNELLDFTKKAYIHDDICISVYRKLVRELEAQGAELPDFS</sequence>
<evidence type="ECO:0000313" key="2">
    <source>
        <dbReference type="Proteomes" id="UP000321555"/>
    </source>
</evidence>
<gene>
    <name evidence="1" type="ORF">FSZ17_14745</name>
</gene>
<dbReference type="EMBL" id="CP042593">
    <property type="protein sequence ID" value="QED48396.1"/>
    <property type="molecule type" value="Genomic_DNA"/>
</dbReference>
<proteinExistence type="predicted"/>
<dbReference type="OrthoDB" id="2680239at2"/>
<keyword evidence="2" id="KW-1185">Reference proteome</keyword>
<dbReference type="KEGG" id="bda:FSZ17_14745"/>
<reference evidence="2" key="1">
    <citation type="submission" date="2019-08" db="EMBL/GenBank/DDBJ databases">
        <authorList>
            <person name="Zheng X."/>
        </authorList>
    </citation>
    <scope>NUCLEOTIDE SEQUENCE [LARGE SCALE GENOMIC DNA]</scope>
    <source>
        <strain evidence="2">FJAT-25496</strain>
    </source>
</reference>
<dbReference type="Proteomes" id="UP000321555">
    <property type="component" value="Chromosome"/>
</dbReference>
<dbReference type="AlphaFoldDB" id="A0A5B8ZA73"/>
<accession>A0A5B8ZA73</accession>